<evidence type="ECO:0000256" key="3">
    <source>
        <dbReference type="ARBA" id="ARBA00023125"/>
    </source>
</evidence>
<gene>
    <name evidence="8" type="ORF">PAC_09083</name>
</gene>
<evidence type="ECO:0000313" key="9">
    <source>
        <dbReference type="Proteomes" id="UP000184330"/>
    </source>
</evidence>
<feature type="compositionally biased region" description="Polar residues" evidence="6">
    <location>
        <begin position="503"/>
        <end position="516"/>
    </location>
</feature>
<dbReference type="PANTHER" id="PTHR13044">
    <property type="entry name" value="ACTIVATING TRANSCRIPTION FACTOR ATF 4/5"/>
    <property type="match status" value="1"/>
</dbReference>
<keyword evidence="2" id="KW-0805">Transcription regulation</keyword>
<sequence length="585" mass="62408">MSQRPPASRPASRSPPDGQRFILPPVQLRDDPQQGGRPAERPQQESEGRGAPPQLQPSPQYGRMQQPPPSGEDWRTPGVSRDLGVHSILNPPEPEGNGSSSRRLSGGTTESPLSAIGPPSHFGASPSTATTHSFSSQNVPSNTPPTQEGYGGTFSRAPRRILTPRSPARAVSAGRGASQGKIDAQQSPFLPGRGRPYVAEPGPSASSDVPPMPTPPSLQQQQQHYGFPPSASTPSLAPRRPSGPSMQAPGRTPLSQSASPSISASSHAPSSQTSPASFAVHQGGPGAQPSSSYYPGSSYASSMQQGSGMQFPGPSVPPEGPYSAPAPQTQGSSLQSSSTGSSRQTSASEPIQVLTITTSQGSYQVPVDVHQASRLADEKRARNAGASARFRQRRKEKEREASTNIEKLQQQTRDLEKKMRDLEQERDYYRQERDRYRDATSRHPDMRYLATQAPPSPQTLRSGSFQGPMMQMGGPPPPHPPPLGFGSESGPERAPRRRRTDTQGDFTSLSYALPPNTTLPPVQPAGYPPGHPQGPPSLPPLRIDNPNVPHTTSSSAPPTTSAGPPPPFDPYPRGPYERGWPGERR</sequence>
<feature type="compositionally biased region" description="Low complexity" evidence="6">
    <location>
        <begin position="287"/>
        <end position="302"/>
    </location>
</feature>
<protein>
    <recommendedName>
        <fullName evidence="7">BZIP domain-containing protein</fullName>
    </recommendedName>
</protein>
<feature type="region of interest" description="Disordered" evidence="6">
    <location>
        <begin position="1"/>
        <end position="361"/>
    </location>
</feature>
<reference evidence="8 9" key="1">
    <citation type="submission" date="2016-03" db="EMBL/GenBank/DDBJ databases">
        <authorList>
            <person name="Ploux O."/>
        </authorList>
    </citation>
    <scope>NUCLEOTIDE SEQUENCE [LARGE SCALE GENOMIC DNA]</scope>
    <source>
        <strain evidence="8 9">UAMH 11012</strain>
    </source>
</reference>
<evidence type="ECO:0000259" key="7">
    <source>
        <dbReference type="PROSITE" id="PS50217"/>
    </source>
</evidence>
<feature type="compositionally biased region" description="Low complexity" evidence="6">
    <location>
        <begin position="95"/>
        <end position="111"/>
    </location>
</feature>
<dbReference type="CDD" id="cd14705">
    <property type="entry name" value="bZIP_Zip1"/>
    <property type="match status" value="1"/>
</dbReference>
<proteinExistence type="predicted"/>
<evidence type="ECO:0000313" key="8">
    <source>
        <dbReference type="EMBL" id="CZR59191.1"/>
    </source>
</evidence>
<feature type="compositionally biased region" description="Low complexity" evidence="6">
    <location>
        <begin position="253"/>
        <end position="277"/>
    </location>
</feature>
<feature type="compositionally biased region" description="Polar residues" evidence="6">
    <location>
        <begin position="217"/>
        <end position="235"/>
    </location>
</feature>
<dbReference type="InterPro" id="IPR004827">
    <property type="entry name" value="bZIP"/>
</dbReference>
<evidence type="ECO:0000256" key="6">
    <source>
        <dbReference type="SAM" id="MobiDB-lite"/>
    </source>
</evidence>
<dbReference type="Gene3D" id="1.20.5.170">
    <property type="match status" value="1"/>
</dbReference>
<feature type="compositionally biased region" description="Basic and acidic residues" evidence="6">
    <location>
        <begin position="413"/>
        <end position="446"/>
    </location>
</feature>
<keyword evidence="9" id="KW-1185">Reference proteome</keyword>
<accession>A0A1L7X2E0</accession>
<dbReference type="EMBL" id="FJOG01000013">
    <property type="protein sequence ID" value="CZR59191.1"/>
    <property type="molecule type" value="Genomic_DNA"/>
</dbReference>
<comment type="subcellular location">
    <subcellularLocation>
        <location evidence="1">Nucleus</location>
    </subcellularLocation>
</comment>
<organism evidence="8 9">
    <name type="scientific">Phialocephala subalpina</name>
    <dbReference type="NCBI Taxonomy" id="576137"/>
    <lineage>
        <taxon>Eukaryota</taxon>
        <taxon>Fungi</taxon>
        <taxon>Dikarya</taxon>
        <taxon>Ascomycota</taxon>
        <taxon>Pezizomycotina</taxon>
        <taxon>Leotiomycetes</taxon>
        <taxon>Helotiales</taxon>
        <taxon>Mollisiaceae</taxon>
        <taxon>Phialocephala</taxon>
        <taxon>Phialocephala fortinii species complex</taxon>
    </lineage>
</organism>
<keyword evidence="3" id="KW-0238">DNA-binding</keyword>
<feature type="region of interest" description="Disordered" evidence="6">
    <location>
        <begin position="374"/>
        <end position="585"/>
    </location>
</feature>
<evidence type="ECO:0000256" key="2">
    <source>
        <dbReference type="ARBA" id="ARBA00023015"/>
    </source>
</evidence>
<dbReference type="PANTHER" id="PTHR13044:SF14">
    <property type="entry name" value="CRYPTOCEPHAL, ISOFORM A"/>
    <property type="match status" value="1"/>
</dbReference>
<name>A0A1L7X2E0_9HELO</name>
<dbReference type="GO" id="GO:0001228">
    <property type="term" value="F:DNA-binding transcription activator activity, RNA polymerase II-specific"/>
    <property type="evidence" value="ECO:0007669"/>
    <property type="project" value="TreeGrafter"/>
</dbReference>
<keyword evidence="5" id="KW-0539">Nucleus</keyword>
<evidence type="ECO:0000256" key="1">
    <source>
        <dbReference type="ARBA" id="ARBA00004123"/>
    </source>
</evidence>
<feature type="compositionally biased region" description="Polar residues" evidence="6">
    <location>
        <begin position="125"/>
        <end position="146"/>
    </location>
</feature>
<dbReference type="PROSITE" id="PS00036">
    <property type="entry name" value="BZIP_BASIC"/>
    <property type="match status" value="1"/>
</dbReference>
<feature type="compositionally biased region" description="Pro residues" evidence="6">
    <location>
        <begin position="474"/>
        <end position="483"/>
    </location>
</feature>
<dbReference type="GO" id="GO:0000977">
    <property type="term" value="F:RNA polymerase II transcription regulatory region sequence-specific DNA binding"/>
    <property type="evidence" value="ECO:0007669"/>
    <property type="project" value="TreeGrafter"/>
</dbReference>
<feature type="compositionally biased region" description="Low complexity" evidence="6">
    <location>
        <begin position="328"/>
        <end position="348"/>
    </location>
</feature>
<dbReference type="GO" id="GO:0005634">
    <property type="term" value="C:nucleus"/>
    <property type="evidence" value="ECO:0007669"/>
    <property type="project" value="UniProtKB-SubCell"/>
</dbReference>
<feature type="compositionally biased region" description="Basic and acidic residues" evidence="6">
    <location>
        <begin position="28"/>
        <end position="48"/>
    </location>
</feature>
<feature type="compositionally biased region" description="Pro residues" evidence="6">
    <location>
        <begin position="563"/>
        <end position="573"/>
    </location>
</feature>
<feature type="compositionally biased region" description="Pro residues" evidence="6">
    <location>
        <begin position="517"/>
        <end position="539"/>
    </location>
</feature>
<evidence type="ECO:0000256" key="4">
    <source>
        <dbReference type="ARBA" id="ARBA00023163"/>
    </source>
</evidence>
<keyword evidence="4" id="KW-0804">Transcription</keyword>
<dbReference type="OrthoDB" id="2247093at2759"/>
<dbReference type="PROSITE" id="PS50217">
    <property type="entry name" value="BZIP"/>
    <property type="match status" value="1"/>
</dbReference>
<dbReference type="Proteomes" id="UP000184330">
    <property type="component" value="Unassembled WGS sequence"/>
</dbReference>
<feature type="compositionally biased region" description="Low complexity" evidence="6">
    <location>
        <begin position="1"/>
        <end position="16"/>
    </location>
</feature>
<feature type="compositionally biased region" description="Polar residues" evidence="6">
    <location>
        <begin position="402"/>
        <end position="412"/>
    </location>
</feature>
<feature type="compositionally biased region" description="Low complexity" evidence="6">
    <location>
        <begin position="549"/>
        <end position="562"/>
    </location>
</feature>
<evidence type="ECO:0000256" key="5">
    <source>
        <dbReference type="ARBA" id="ARBA00023242"/>
    </source>
</evidence>
<feature type="domain" description="BZIP" evidence="7">
    <location>
        <begin position="378"/>
        <end position="436"/>
    </location>
</feature>
<dbReference type="AlphaFoldDB" id="A0A1L7X2E0"/>